<dbReference type="PROSITE" id="PS00217">
    <property type="entry name" value="SUGAR_TRANSPORT_2"/>
    <property type="match status" value="1"/>
</dbReference>
<evidence type="ECO:0000256" key="1">
    <source>
        <dbReference type="ARBA" id="ARBA00004651"/>
    </source>
</evidence>
<keyword evidence="4" id="KW-1003">Cell membrane</keyword>
<dbReference type="PROSITE" id="PS50850">
    <property type="entry name" value="MFS"/>
    <property type="match status" value="1"/>
</dbReference>
<feature type="domain" description="Major facilitator superfamily (MFS) profile" evidence="10">
    <location>
        <begin position="54"/>
        <end position="457"/>
    </location>
</feature>
<feature type="transmembrane region" description="Helical" evidence="9">
    <location>
        <begin position="402"/>
        <end position="425"/>
    </location>
</feature>
<proteinExistence type="inferred from homology"/>
<feature type="transmembrane region" description="Helical" evidence="9">
    <location>
        <begin position="55"/>
        <end position="75"/>
    </location>
</feature>
<name>A0A0F9LG94_9ZZZZ</name>
<dbReference type="Pfam" id="PF07690">
    <property type="entry name" value="MFS_1"/>
    <property type="match status" value="1"/>
</dbReference>
<evidence type="ECO:0000256" key="8">
    <source>
        <dbReference type="ARBA" id="ARBA00023136"/>
    </source>
</evidence>
<dbReference type="SUPFAM" id="SSF103473">
    <property type="entry name" value="MFS general substrate transporter"/>
    <property type="match status" value="1"/>
</dbReference>
<dbReference type="PANTHER" id="PTHR43528:SF1">
    <property type="entry name" value="ALPHA-KETOGLUTARATE PERMEASE"/>
    <property type="match status" value="1"/>
</dbReference>
<evidence type="ECO:0000256" key="7">
    <source>
        <dbReference type="ARBA" id="ARBA00022989"/>
    </source>
</evidence>
<accession>A0A0F9LG94</accession>
<keyword evidence="7 9" id="KW-1133">Transmembrane helix</keyword>
<evidence type="ECO:0000256" key="3">
    <source>
        <dbReference type="ARBA" id="ARBA00022448"/>
    </source>
</evidence>
<feature type="transmembrane region" description="Helical" evidence="9">
    <location>
        <begin position="340"/>
        <end position="361"/>
    </location>
</feature>
<keyword evidence="3" id="KW-0813">Transport</keyword>
<dbReference type="EMBL" id="LAZR01006204">
    <property type="protein sequence ID" value="KKM93944.1"/>
    <property type="molecule type" value="Genomic_DNA"/>
</dbReference>
<comment type="caution">
    <text evidence="11">The sequence shown here is derived from an EMBL/GenBank/DDBJ whole genome shotgun (WGS) entry which is preliminary data.</text>
</comment>
<comment type="similarity">
    <text evidence="2">Belongs to the major facilitator superfamily. Metabolite:H+ Symporter (MHS) family (TC 2.A.1.6) family.</text>
</comment>
<dbReference type="InterPro" id="IPR005829">
    <property type="entry name" value="Sugar_transporter_CS"/>
</dbReference>
<feature type="transmembrane region" description="Helical" evidence="9">
    <location>
        <begin position="150"/>
        <end position="179"/>
    </location>
</feature>
<dbReference type="InterPro" id="IPR011701">
    <property type="entry name" value="MFS"/>
</dbReference>
<evidence type="ECO:0000256" key="4">
    <source>
        <dbReference type="ARBA" id="ARBA00022475"/>
    </source>
</evidence>
<dbReference type="InterPro" id="IPR005828">
    <property type="entry name" value="MFS_sugar_transport-like"/>
</dbReference>
<evidence type="ECO:0000259" key="10">
    <source>
        <dbReference type="PROSITE" id="PS50850"/>
    </source>
</evidence>
<feature type="transmembrane region" description="Helical" evidence="9">
    <location>
        <begin position="367"/>
        <end position="390"/>
    </location>
</feature>
<organism evidence="11">
    <name type="scientific">marine sediment metagenome</name>
    <dbReference type="NCBI Taxonomy" id="412755"/>
    <lineage>
        <taxon>unclassified sequences</taxon>
        <taxon>metagenomes</taxon>
        <taxon>ecological metagenomes</taxon>
    </lineage>
</organism>
<sequence length="462" mass="49243">MEIPPAGDSVAPIPWVEAKGGSKLRPRWNGISQQDGVLAEAANTVHPHQASSRTVAAGFIVNVLVWFDFTVYGYFASEIGKQFFPQEDRIAQQLLAFAIFALGYLARPVGGLILGLIGDRIGRRPLLTVSILMMGAATLLIGVIPTYHQIGVAATLLLLILRLVQGFSLGGVYTGSLAYTTEKASPLRRGIVSSSTAVGTTLGFILGSGSAWLAGTVLPSHAEWAWRVPFIASVGLTLGGYLVLRGVGETEPGLKAAAVRPPILSSLLDDWLPAVQTFGIIGMTNAAYYLTFIYMVERRKALGDAAAVDFMLANTLTLLIVLVAKPLGGWVSDLIGRRRLMLVLTGATVLAVFLAQRMMLYGSTSDFIWGQVLVAIPTGMGLGMQGAMVVEIFPLRTRVTSLSFSFSVAIALTGGITPLVSTWLIERLNQPLAPAFCIAALAIFGLFILLPMAETNKRALDV</sequence>
<feature type="transmembrane region" description="Helical" evidence="9">
    <location>
        <begin position="431"/>
        <end position="450"/>
    </location>
</feature>
<evidence type="ECO:0000256" key="9">
    <source>
        <dbReference type="SAM" id="Phobius"/>
    </source>
</evidence>
<evidence type="ECO:0000256" key="6">
    <source>
        <dbReference type="ARBA" id="ARBA00022847"/>
    </source>
</evidence>
<reference evidence="11" key="1">
    <citation type="journal article" date="2015" name="Nature">
        <title>Complex archaea that bridge the gap between prokaryotes and eukaryotes.</title>
        <authorList>
            <person name="Spang A."/>
            <person name="Saw J.H."/>
            <person name="Jorgensen S.L."/>
            <person name="Zaremba-Niedzwiedzka K."/>
            <person name="Martijn J."/>
            <person name="Lind A.E."/>
            <person name="van Eijk R."/>
            <person name="Schleper C."/>
            <person name="Guy L."/>
            <person name="Ettema T.J."/>
        </authorList>
    </citation>
    <scope>NUCLEOTIDE SEQUENCE</scope>
</reference>
<dbReference type="AlphaFoldDB" id="A0A0F9LG94"/>
<comment type="subcellular location">
    <subcellularLocation>
        <location evidence="1">Cell membrane</location>
        <topology evidence="1">Multi-pass membrane protein</topology>
    </subcellularLocation>
</comment>
<evidence type="ECO:0000313" key="11">
    <source>
        <dbReference type="EMBL" id="KKM93944.1"/>
    </source>
</evidence>
<dbReference type="Gene3D" id="1.20.1250.20">
    <property type="entry name" value="MFS general substrate transporter like domains"/>
    <property type="match status" value="2"/>
</dbReference>
<evidence type="ECO:0000256" key="5">
    <source>
        <dbReference type="ARBA" id="ARBA00022692"/>
    </source>
</evidence>
<dbReference type="PANTHER" id="PTHR43528">
    <property type="entry name" value="ALPHA-KETOGLUTARATE PERMEASE"/>
    <property type="match status" value="1"/>
</dbReference>
<evidence type="ECO:0000256" key="2">
    <source>
        <dbReference type="ARBA" id="ARBA00008240"/>
    </source>
</evidence>
<keyword evidence="5 9" id="KW-0812">Transmembrane</keyword>
<dbReference type="PROSITE" id="PS00216">
    <property type="entry name" value="SUGAR_TRANSPORT_1"/>
    <property type="match status" value="1"/>
</dbReference>
<gene>
    <name evidence="11" type="ORF">LCGC14_1203290</name>
</gene>
<dbReference type="InterPro" id="IPR036259">
    <property type="entry name" value="MFS_trans_sf"/>
</dbReference>
<feature type="transmembrane region" description="Helical" evidence="9">
    <location>
        <begin position="95"/>
        <end position="118"/>
    </location>
</feature>
<dbReference type="InterPro" id="IPR020846">
    <property type="entry name" value="MFS_dom"/>
</dbReference>
<feature type="transmembrane region" description="Helical" evidence="9">
    <location>
        <begin position="271"/>
        <end position="290"/>
    </location>
</feature>
<dbReference type="InterPro" id="IPR051084">
    <property type="entry name" value="H+-coupled_symporters"/>
</dbReference>
<feature type="transmembrane region" description="Helical" evidence="9">
    <location>
        <begin position="191"/>
        <end position="212"/>
    </location>
</feature>
<keyword evidence="6" id="KW-0769">Symport</keyword>
<feature type="transmembrane region" description="Helical" evidence="9">
    <location>
        <begin position="125"/>
        <end position="144"/>
    </location>
</feature>
<protein>
    <recommendedName>
        <fullName evidence="10">Major facilitator superfamily (MFS) profile domain-containing protein</fullName>
    </recommendedName>
</protein>
<keyword evidence="8 9" id="KW-0472">Membrane</keyword>
<feature type="transmembrane region" description="Helical" evidence="9">
    <location>
        <begin position="310"/>
        <end position="328"/>
    </location>
</feature>
<dbReference type="GO" id="GO:0015293">
    <property type="term" value="F:symporter activity"/>
    <property type="evidence" value="ECO:0007669"/>
    <property type="project" value="UniProtKB-KW"/>
</dbReference>
<dbReference type="GO" id="GO:0005886">
    <property type="term" value="C:plasma membrane"/>
    <property type="evidence" value="ECO:0007669"/>
    <property type="project" value="UniProtKB-SubCell"/>
</dbReference>
<dbReference type="Pfam" id="PF00083">
    <property type="entry name" value="Sugar_tr"/>
    <property type="match status" value="1"/>
</dbReference>